<feature type="region of interest" description="Disordered" evidence="5">
    <location>
        <begin position="241"/>
        <end position="292"/>
    </location>
</feature>
<feature type="compositionally biased region" description="Low complexity" evidence="5">
    <location>
        <begin position="245"/>
        <end position="259"/>
    </location>
</feature>
<keyword evidence="4" id="KW-0175">Coiled coil</keyword>
<evidence type="ECO:0000313" key="8">
    <source>
        <dbReference type="Proteomes" id="UP001381693"/>
    </source>
</evidence>
<keyword evidence="3" id="KW-0804">Transcription</keyword>
<evidence type="ECO:0000313" key="7">
    <source>
        <dbReference type="EMBL" id="KAK7081150.1"/>
    </source>
</evidence>
<dbReference type="SUPFAM" id="SSF57959">
    <property type="entry name" value="Leucine zipper domain"/>
    <property type="match status" value="1"/>
</dbReference>
<proteinExistence type="predicted"/>
<evidence type="ECO:0000259" key="6">
    <source>
        <dbReference type="PROSITE" id="PS50217"/>
    </source>
</evidence>
<evidence type="ECO:0000256" key="2">
    <source>
        <dbReference type="ARBA" id="ARBA00023125"/>
    </source>
</evidence>
<evidence type="ECO:0000256" key="4">
    <source>
        <dbReference type="SAM" id="Coils"/>
    </source>
</evidence>
<dbReference type="Pfam" id="PF03131">
    <property type="entry name" value="bZIP_Maf"/>
    <property type="match status" value="1"/>
</dbReference>
<dbReference type="PRINTS" id="PR00042">
    <property type="entry name" value="LEUZIPPRFOS"/>
</dbReference>
<dbReference type="CDD" id="cd14721">
    <property type="entry name" value="bZIP_Fos"/>
    <property type="match status" value="1"/>
</dbReference>
<keyword evidence="8" id="KW-1185">Reference proteome</keyword>
<feature type="compositionally biased region" description="Low complexity" evidence="5">
    <location>
        <begin position="537"/>
        <end position="555"/>
    </location>
</feature>
<feature type="region of interest" description="Disordered" evidence="5">
    <location>
        <begin position="1"/>
        <end position="41"/>
    </location>
</feature>
<name>A0AAN8XB26_HALRR</name>
<organism evidence="7 8">
    <name type="scientific">Halocaridina rubra</name>
    <name type="common">Hawaiian red shrimp</name>
    <dbReference type="NCBI Taxonomy" id="373956"/>
    <lineage>
        <taxon>Eukaryota</taxon>
        <taxon>Metazoa</taxon>
        <taxon>Ecdysozoa</taxon>
        <taxon>Arthropoda</taxon>
        <taxon>Crustacea</taxon>
        <taxon>Multicrustacea</taxon>
        <taxon>Malacostraca</taxon>
        <taxon>Eumalacostraca</taxon>
        <taxon>Eucarida</taxon>
        <taxon>Decapoda</taxon>
        <taxon>Pleocyemata</taxon>
        <taxon>Caridea</taxon>
        <taxon>Atyoidea</taxon>
        <taxon>Atyidae</taxon>
        <taxon>Halocaridina</taxon>
    </lineage>
</organism>
<comment type="caution">
    <text evidence="7">The sequence shown here is derived from an EMBL/GenBank/DDBJ whole genome shotgun (WGS) entry which is preliminary data.</text>
</comment>
<dbReference type="InterPro" id="IPR004826">
    <property type="entry name" value="bZIP_Maf"/>
</dbReference>
<evidence type="ECO:0000256" key="3">
    <source>
        <dbReference type="ARBA" id="ARBA00023163"/>
    </source>
</evidence>
<dbReference type="GO" id="GO:0005634">
    <property type="term" value="C:nucleus"/>
    <property type="evidence" value="ECO:0007669"/>
    <property type="project" value="TreeGrafter"/>
</dbReference>
<sequence length="555" mass="58835">MLVRRSLRQQVKRKRKYSGCDSSPQESSEDSPITSSPTESPTMFTRAQASAVNAVSSATAASGGGTKSSIITSSATSAIPLTVTDISDRVIASSESVITTASVGVPQGTSGATTTENCSIVGTSVPNVSLTITAVAAPNLTDGLPIITTTNVPALDTPTITNLVLNSLEGVHSGVPTRTTPTLTPTTLRNIEQTFLEFTPLPHPENHTNQAGFVPPLVQPNGGSTYVSVDSKCWGGGTLTQIPHTSSSTSSSTTASSSTGVIHVRSAPPTLEMPAQVQQQPSRRVGGRRPLKDEKISVEEEERRCLRRERNKLAAARCRKRRLDQTNSLQDETDCLEEKKSDLQQEIQLLQQQREELKFLLDTHKLVCRKRFHNATCDATITTVAAAINTTAAAPTTITSITTSHHDIIKKPALVLTEDVLVKEEPEDNEDEFIHLDKPQEIISTRPRRPTSLAVAPVAFRTSSMAELGVPIETPSAGLRGLNFDSMMEGGTGLTPVTSGGTGLTPLHTGLTPLTTPVVTAPSVPTSSGNCGSQQRSSSSDLSSPDSVPPKLVSL</sequence>
<dbReference type="PANTHER" id="PTHR23351:SF56">
    <property type="entry name" value="KAYAK"/>
    <property type="match status" value="1"/>
</dbReference>
<dbReference type="InterPro" id="IPR046347">
    <property type="entry name" value="bZIP_sf"/>
</dbReference>
<feature type="compositionally biased region" description="Low complexity" evidence="5">
    <location>
        <begin position="513"/>
        <end position="529"/>
    </location>
</feature>
<feature type="compositionally biased region" description="Low complexity" evidence="5">
    <location>
        <begin position="21"/>
        <end position="41"/>
    </location>
</feature>
<dbReference type="PROSITE" id="PS00036">
    <property type="entry name" value="BZIP_BASIC"/>
    <property type="match status" value="1"/>
</dbReference>
<keyword evidence="1" id="KW-0805">Transcription regulation</keyword>
<protein>
    <recommendedName>
        <fullName evidence="6">BZIP domain-containing protein</fullName>
    </recommendedName>
</protein>
<reference evidence="7 8" key="1">
    <citation type="submission" date="2023-11" db="EMBL/GenBank/DDBJ databases">
        <title>Halocaridina rubra genome assembly.</title>
        <authorList>
            <person name="Smith C."/>
        </authorList>
    </citation>
    <scope>NUCLEOTIDE SEQUENCE [LARGE SCALE GENOMIC DNA]</scope>
    <source>
        <strain evidence="7">EP-1</strain>
        <tissue evidence="7">Whole</tissue>
    </source>
</reference>
<dbReference type="Proteomes" id="UP001381693">
    <property type="component" value="Unassembled WGS sequence"/>
</dbReference>
<dbReference type="AlphaFoldDB" id="A0AAN8XB26"/>
<dbReference type="GO" id="GO:0000981">
    <property type="term" value="F:DNA-binding transcription factor activity, RNA polymerase II-specific"/>
    <property type="evidence" value="ECO:0007669"/>
    <property type="project" value="TreeGrafter"/>
</dbReference>
<dbReference type="Gene3D" id="1.20.5.170">
    <property type="match status" value="1"/>
</dbReference>
<accession>A0AAN8XB26</accession>
<evidence type="ECO:0000256" key="1">
    <source>
        <dbReference type="ARBA" id="ARBA00023015"/>
    </source>
</evidence>
<dbReference type="PROSITE" id="PS50217">
    <property type="entry name" value="BZIP"/>
    <property type="match status" value="1"/>
</dbReference>
<evidence type="ECO:0000256" key="5">
    <source>
        <dbReference type="SAM" id="MobiDB-lite"/>
    </source>
</evidence>
<keyword evidence="2" id="KW-0238">DNA-binding</keyword>
<gene>
    <name evidence="7" type="ORF">SK128_006545</name>
</gene>
<dbReference type="InterPro" id="IPR000837">
    <property type="entry name" value="AP-1"/>
</dbReference>
<feature type="coiled-coil region" evidence="4">
    <location>
        <begin position="296"/>
        <end position="363"/>
    </location>
</feature>
<dbReference type="InterPro" id="IPR004827">
    <property type="entry name" value="bZIP"/>
</dbReference>
<dbReference type="GO" id="GO:0000978">
    <property type="term" value="F:RNA polymerase II cis-regulatory region sequence-specific DNA binding"/>
    <property type="evidence" value="ECO:0007669"/>
    <property type="project" value="TreeGrafter"/>
</dbReference>
<dbReference type="EMBL" id="JAXCGZ010005690">
    <property type="protein sequence ID" value="KAK7081150.1"/>
    <property type="molecule type" value="Genomic_DNA"/>
</dbReference>
<feature type="domain" description="BZIP" evidence="6">
    <location>
        <begin position="301"/>
        <end position="364"/>
    </location>
</feature>
<dbReference type="SMART" id="SM00338">
    <property type="entry name" value="BRLZ"/>
    <property type="match status" value="1"/>
</dbReference>
<dbReference type="PANTHER" id="PTHR23351">
    <property type="entry name" value="FOS TRANSCRIPTION FACTOR-RELATED"/>
    <property type="match status" value="1"/>
</dbReference>
<feature type="compositionally biased region" description="Basic residues" evidence="5">
    <location>
        <begin position="1"/>
        <end position="17"/>
    </location>
</feature>
<feature type="region of interest" description="Disordered" evidence="5">
    <location>
        <begin position="513"/>
        <end position="555"/>
    </location>
</feature>